<comment type="caution">
    <text evidence="2">The sequence shown here is derived from an EMBL/GenBank/DDBJ whole genome shotgun (WGS) entry which is preliminary data.</text>
</comment>
<gene>
    <name evidence="2" type="ORF">HRJ53_13195</name>
</gene>
<dbReference type="InterPro" id="IPR045000">
    <property type="entry name" value="TR"/>
</dbReference>
<name>A0A7V8SXF4_9BACT</name>
<dbReference type="AlphaFoldDB" id="A0A7V8SXF4"/>
<keyword evidence="1" id="KW-0560">Oxidoreductase</keyword>
<evidence type="ECO:0000313" key="3">
    <source>
        <dbReference type="Proteomes" id="UP000567293"/>
    </source>
</evidence>
<feature type="non-terminal residue" evidence="2">
    <location>
        <position position="1"/>
    </location>
</feature>
<dbReference type="GO" id="GO:0016491">
    <property type="term" value="F:oxidoreductase activity"/>
    <property type="evidence" value="ECO:0007669"/>
    <property type="project" value="UniProtKB-KW"/>
</dbReference>
<accession>A0A7V8SXF4</accession>
<dbReference type="SUPFAM" id="SSF51735">
    <property type="entry name" value="NAD(P)-binding Rossmann-fold domains"/>
    <property type="match status" value="1"/>
</dbReference>
<dbReference type="PRINTS" id="PR00081">
    <property type="entry name" value="GDHRDH"/>
</dbReference>
<dbReference type="Gene3D" id="3.40.50.720">
    <property type="entry name" value="NAD(P)-binding Rossmann-like Domain"/>
    <property type="match status" value="1"/>
</dbReference>
<dbReference type="InterPro" id="IPR002347">
    <property type="entry name" value="SDR_fam"/>
</dbReference>
<reference evidence="2" key="1">
    <citation type="submission" date="2020-06" db="EMBL/GenBank/DDBJ databases">
        <title>Legume-microbial interactions unlock mineral nutrients during tropical forest succession.</title>
        <authorList>
            <person name="Epihov D.Z."/>
        </authorList>
    </citation>
    <scope>NUCLEOTIDE SEQUENCE [LARGE SCALE GENOMIC DNA]</scope>
    <source>
        <strain evidence="2">Pan2503</strain>
    </source>
</reference>
<organism evidence="2 3">
    <name type="scientific">Candidatus Acidiferrum panamense</name>
    <dbReference type="NCBI Taxonomy" id="2741543"/>
    <lineage>
        <taxon>Bacteria</taxon>
        <taxon>Pseudomonadati</taxon>
        <taxon>Acidobacteriota</taxon>
        <taxon>Terriglobia</taxon>
        <taxon>Candidatus Acidiferrales</taxon>
        <taxon>Candidatus Acidiferrum</taxon>
    </lineage>
</organism>
<evidence type="ECO:0000256" key="1">
    <source>
        <dbReference type="ARBA" id="ARBA00023002"/>
    </source>
</evidence>
<dbReference type="EMBL" id="JACDQQ010001281">
    <property type="protein sequence ID" value="MBA0085948.1"/>
    <property type="molecule type" value="Genomic_DNA"/>
</dbReference>
<dbReference type="PANTHER" id="PTHR42898:SF6">
    <property type="entry name" value="NADP-DEPENDENT MANNITOL DEHYDROGENASE"/>
    <property type="match status" value="1"/>
</dbReference>
<dbReference type="PANTHER" id="PTHR42898">
    <property type="entry name" value="TROPINONE REDUCTASE"/>
    <property type="match status" value="1"/>
</dbReference>
<evidence type="ECO:0000313" key="2">
    <source>
        <dbReference type="EMBL" id="MBA0085948.1"/>
    </source>
</evidence>
<sequence>LSLTRSLACEWARDGISVNAIAPGVFPTELNAKMLNGTARGQEILMRTPMGRFGDPEELVGVAVLLASDGARFLTGQSIAVDGGYLASGVNS</sequence>
<protein>
    <submittedName>
        <fullName evidence="2">SDR family oxidoreductase</fullName>
    </submittedName>
</protein>
<keyword evidence="3" id="KW-1185">Reference proteome</keyword>
<dbReference type="Proteomes" id="UP000567293">
    <property type="component" value="Unassembled WGS sequence"/>
</dbReference>
<dbReference type="Pfam" id="PF13561">
    <property type="entry name" value="adh_short_C2"/>
    <property type="match status" value="1"/>
</dbReference>
<proteinExistence type="predicted"/>
<dbReference type="InterPro" id="IPR036291">
    <property type="entry name" value="NAD(P)-bd_dom_sf"/>
</dbReference>